<organism evidence="1 2">
    <name type="scientific">Aliivibrio sifiae</name>
    <dbReference type="NCBI Taxonomy" id="566293"/>
    <lineage>
        <taxon>Bacteria</taxon>
        <taxon>Pseudomonadati</taxon>
        <taxon>Pseudomonadota</taxon>
        <taxon>Gammaproteobacteria</taxon>
        <taxon>Vibrionales</taxon>
        <taxon>Vibrionaceae</taxon>
        <taxon>Aliivibrio</taxon>
    </lineage>
</organism>
<proteinExistence type="predicted"/>
<comment type="caution">
    <text evidence="1">The sequence shown here is derived from an EMBL/GenBank/DDBJ whole genome shotgun (WGS) entry which is preliminary data.</text>
</comment>
<protein>
    <submittedName>
        <fullName evidence="1">Uncharacterized protein</fullName>
    </submittedName>
</protein>
<dbReference type="Proteomes" id="UP000239263">
    <property type="component" value="Unassembled WGS sequence"/>
</dbReference>
<name>A0A2S7X240_9GAMM</name>
<dbReference type="AlphaFoldDB" id="A0A2S7X240"/>
<evidence type="ECO:0000313" key="2">
    <source>
        <dbReference type="Proteomes" id="UP000239263"/>
    </source>
</evidence>
<sequence length="86" mass="9924">MKAPLDMYIGNEFKTNKHELLTILAVESENMVVLTNHNNEEIRMLLPSVQKMKNKIDKLKKTGEKITPTSLNQLIKKIALYFPVKL</sequence>
<dbReference type="EMBL" id="MSCO01000002">
    <property type="protein sequence ID" value="PQJ84253.1"/>
    <property type="molecule type" value="Genomic_DNA"/>
</dbReference>
<dbReference type="OrthoDB" id="6399410at2"/>
<evidence type="ECO:0000313" key="1">
    <source>
        <dbReference type="EMBL" id="PQJ84253.1"/>
    </source>
</evidence>
<gene>
    <name evidence="1" type="ORF">BTO22_11935</name>
</gene>
<dbReference type="RefSeq" id="WP_105055726.1">
    <property type="nucleotide sequence ID" value="NZ_CAWNRT010000002.1"/>
</dbReference>
<accession>A0A2S7X240</accession>
<reference evidence="1 2" key="1">
    <citation type="submission" date="2016-12" db="EMBL/GenBank/DDBJ databases">
        <title>Diversity of luminous bacteria.</title>
        <authorList>
            <person name="Yoshizawa S."/>
            <person name="Kogure K."/>
        </authorList>
    </citation>
    <scope>NUCLEOTIDE SEQUENCE [LARGE SCALE GENOMIC DNA]</scope>
    <source>
        <strain evidence="1 2">ATCC 33715</strain>
    </source>
</reference>